<evidence type="ECO:0000256" key="2">
    <source>
        <dbReference type="ARBA" id="ARBA00022670"/>
    </source>
</evidence>
<dbReference type="Gene3D" id="1.10.150.900">
    <property type="match status" value="1"/>
</dbReference>
<reference evidence="8 9" key="1">
    <citation type="submission" date="2021-08" db="EMBL/GenBank/DDBJ databases">
        <authorList>
            <person name="Tuo L."/>
        </authorList>
    </citation>
    <scope>NUCLEOTIDE SEQUENCE [LARGE SCALE GENOMIC DNA]</scope>
    <source>
        <strain evidence="8 9">JCM 31229</strain>
    </source>
</reference>
<dbReference type="PANTHER" id="PTHR45962">
    <property type="entry name" value="N-FATTY-ACYL-AMINO ACID SYNTHASE/HYDROLASE PM20D1"/>
    <property type="match status" value="1"/>
</dbReference>
<evidence type="ECO:0000313" key="9">
    <source>
        <dbReference type="Proteomes" id="UP000706039"/>
    </source>
</evidence>
<dbReference type="Pfam" id="PF07687">
    <property type="entry name" value="M20_dimer"/>
    <property type="match status" value="1"/>
</dbReference>
<dbReference type="InterPro" id="IPR011650">
    <property type="entry name" value="Peptidase_M20_dimer"/>
</dbReference>
<dbReference type="EMBL" id="JAINVV010000011">
    <property type="protein sequence ID" value="MBY8825279.1"/>
    <property type="molecule type" value="Genomic_DNA"/>
</dbReference>
<dbReference type="SUPFAM" id="SSF55031">
    <property type="entry name" value="Bacterial exopeptidase dimerisation domain"/>
    <property type="match status" value="1"/>
</dbReference>
<evidence type="ECO:0000259" key="7">
    <source>
        <dbReference type="Pfam" id="PF07687"/>
    </source>
</evidence>
<dbReference type="Gene3D" id="3.30.70.360">
    <property type="match status" value="1"/>
</dbReference>
<keyword evidence="6" id="KW-0732">Signal</keyword>
<keyword evidence="2" id="KW-0645">Protease</keyword>
<dbReference type="InterPro" id="IPR047177">
    <property type="entry name" value="Pept_M20A"/>
</dbReference>
<evidence type="ECO:0000256" key="4">
    <source>
        <dbReference type="ARBA" id="ARBA00022801"/>
    </source>
</evidence>
<dbReference type="Proteomes" id="UP000706039">
    <property type="component" value="Unassembled WGS sequence"/>
</dbReference>
<dbReference type="RefSeq" id="WP_222992375.1">
    <property type="nucleotide sequence ID" value="NZ_JAINVV010000011.1"/>
</dbReference>
<evidence type="ECO:0000256" key="1">
    <source>
        <dbReference type="ARBA" id="ARBA00006247"/>
    </source>
</evidence>
<evidence type="ECO:0000313" key="8">
    <source>
        <dbReference type="EMBL" id="MBY8825279.1"/>
    </source>
</evidence>
<dbReference type="InterPro" id="IPR001261">
    <property type="entry name" value="ArgE/DapE_CS"/>
</dbReference>
<dbReference type="Pfam" id="PF01546">
    <property type="entry name" value="Peptidase_M20"/>
    <property type="match status" value="1"/>
</dbReference>
<keyword evidence="9" id="KW-1185">Reference proteome</keyword>
<feature type="chain" id="PRO_5046426505" evidence="6">
    <location>
        <begin position="23"/>
        <end position="472"/>
    </location>
</feature>
<dbReference type="InterPro" id="IPR002933">
    <property type="entry name" value="Peptidase_M20"/>
</dbReference>
<feature type="domain" description="Peptidase M20 dimerisation" evidence="7">
    <location>
        <begin position="220"/>
        <end position="367"/>
    </location>
</feature>
<organism evidence="8 9">
    <name type="scientific">Sphingomonas colocasiae</name>
    <dbReference type="NCBI Taxonomy" id="1848973"/>
    <lineage>
        <taxon>Bacteria</taxon>
        <taxon>Pseudomonadati</taxon>
        <taxon>Pseudomonadota</taxon>
        <taxon>Alphaproteobacteria</taxon>
        <taxon>Sphingomonadales</taxon>
        <taxon>Sphingomonadaceae</taxon>
        <taxon>Sphingomonas</taxon>
    </lineage>
</organism>
<gene>
    <name evidence="8" type="ORF">K7G82_23450</name>
</gene>
<name>A0ABS7PV98_9SPHN</name>
<accession>A0ABS7PV98</accession>
<proteinExistence type="inferred from homology"/>
<keyword evidence="3" id="KW-0479">Metal-binding</keyword>
<protein>
    <submittedName>
        <fullName evidence="8">M20/M25/M40 family metallo-hydrolase</fullName>
    </submittedName>
</protein>
<dbReference type="InterPro" id="IPR036264">
    <property type="entry name" value="Bact_exopeptidase_dim_dom"/>
</dbReference>
<dbReference type="PANTHER" id="PTHR45962:SF1">
    <property type="entry name" value="N-FATTY-ACYL-AMINO ACID SYNTHASE_HYDROLASE PM20D1"/>
    <property type="match status" value="1"/>
</dbReference>
<evidence type="ECO:0000256" key="5">
    <source>
        <dbReference type="ARBA" id="ARBA00022833"/>
    </source>
</evidence>
<keyword evidence="5" id="KW-0862">Zinc</keyword>
<keyword evidence="4" id="KW-0378">Hydrolase</keyword>
<feature type="signal peptide" evidence="6">
    <location>
        <begin position="1"/>
        <end position="22"/>
    </location>
</feature>
<evidence type="ECO:0000256" key="3">
    <source>
        <dbReference type="ARBA" id="ARBA00022723"/>
    </source>
</evidence>
<dbReference type="PROSITE" id="PS00759">
    <property type="entry name" value="ARGE_DAPE_CPG2_2"/>
    <property type="match status" value="1"/>
</dbReference>
<comment type="similarity">
    <text evidence="1">Belongs to the peptidase M20A family.</text>
</comment>
<comment type="caution">
    <text evidence="8">The sequence shown here is derived from an EMBL/GenBank/DDBJ whole genome shotgun (WGS) entry which is preliminary data.</text>
</comment>
<sequence length="472" mass="50639">MKYPFAAAVSALALLSSGGASAQSPELRPDQVAFRELYKELIETDTSVATGSCTLAAEKMAAHLKAAGYTDDQLTVFKLDQFPLDGGLVAILPGSSKTAKPMLLLGHLDVVNARRADWERDPYKFIEENGYYYGRGASDMKAMVAAWVDAMARFKKEGFKPKRTIKMALTCGEESGARMNGAQWLAENKPDLIAAEFALNEGGGGRTDGTGKVVTQSMQVGEKSNRSFDLEATNPGGHSSIPVDDNAIYELADALVKVRAYKFPIRFNDTTRAFFAKAGAARSDELGQAMVRLAQDPADKAAEAIVSRDRGFNSMLRTTCVATMAEAGHAANALPQRAKATINCRIAPGEDQDTTRAALQQAIGDPKVSVTLVGRLRPIAVTPPLDRKIMEPAEKLVARYFPGVPLIPTMSTGATDATYLAPIGIPTYGVPGGWGDPDGNGSHGLNERRAIRSVMVGREFLYDLVKAYANQP</sequence>
<evidence type="ECO:0000256" key="6">
    <source>
        <dbReference type="SAM" id="SignalP"/>
    </source>
</evidence>
<dbReference type="NCBIfam" id="NF006596">
    <property type="entry name" value="PRK09133.1"/>
    <property type="match status" value="1"/>
</dbReference>
<dbReference type="SUPFAM" id="SSF53187">
    <property type="entry name" value="Zn-dependent exopeptidases"/>
    <property type="match status" value="1"/>
</dbReference>
<dbReference type="Gene3D" id="3.40.630.10">
    <property type="entry name" value="Zn peptidases"/>
    <property type="match status" value="1"/>
</dbReference>